<proteinExistence type="predicted"/>
<dbReference type="Proteomes" id="UP000664940">
    <property type="component" value="Unassembled WGS sequence"/>
</dbReference>
<sequence>MKSGGRGPSGSQVKREGVGVGVGVGGGEKRQEEETRDEKWSWASRVRQRSPVPDARPREKKEVVEAVRSLRERRRGRVTRSSVRIVSRNDLAGRRDRDAGEEGKVAGSAGTTEGVSRGGWRSLRAARVAGRCSALLTPLGLLTLPSATGLYPPQLRR</sequence>
<protein>
    <submittedName>
        <fullName evidence="2">Uncharacterized protein</fullName>
    </submittedName>
</protein>
<organism evidence="2 3">
    <name type="scientific">Phyllostomus discolor</name>
    <name type="common">pale spear-nosed bat</name>
    <dbReference type="NCBI Taxonomy" id="89673"/>
    <lineage>
        <taxon>Eukaryota</taxon>
        <taxon>Metazoa</taxon>
        <taxon>Chordata</taxon>
        <taxon>Craniata</taxon>
        <taxon>Vertebrata</taxon>
        <taxon>Euteleostomi</taxon>
        <taxon>Mammalia</taxon>
        <taxon>Eutheria</taxon>
        <taxon>Laurasiatheria</taxon>
        <taxon>Chiroptera</taxon>
        <taxon>Yangochiroptera</taxon>
        <taxon>Phyllostomidae</taxon>
        <taxon>Phyllostominae</taxon>
        <taxon>Phyllostomus</taxon>
    </lineage>
</organism>
<feature type="compositionally biased region" description="Low complexity" evidence="1">
    <location>
        <begin position="79"/>
        <end position="88"/>
    </location>
</feature>
<evidence type="ECO:0000256" key="1">
    <source>
        <dbReference type="SAM" id="MobiDB-lite"/>
    </source>
</evidence>
<gene>
    <name evidence="2" type="ORF">HJG60_012184</name>
</gene>
<name>A0A833ZH83_9CHIR</name>
<feature type="compositionally biased region" description="Basic and acidic residues" evidence="1">
    <location>
        <begin position="91"/>
        <end position="104"/>
    </location>
</feature>
<feature type="compositionally biased region" description="Basic and acidic residues" evidence="1">
    <location>
        <begin position="55"/>
        <end position="70"/>
    </location>
</feature>
<feature type="region of interest" description="Disordered" evidence="1">
    <location>
        <begin position="1"/>
        <end position="120"/>
    </location>
</feature>
<feature type="compositionally biased region" description="Basic and acidic residues" evidence="1">
    <location>
        <begin position="27"/>
        <end position="40"/>
    </location>
</feature>
<dbReference type="AlphaFoldDB" id="A0A833ZH83"/>
<dbReference type="EMBL" id="JABVXQ010000009">
    <property type="protein sequence ID" value="KAF6090796.1"/>
    <property type="molecule type" value="Genomic_DNA"/>
</dbReference>
<reference evidence="2 3" key="1">
    <citation type="journal article" date="2020" name="Nature">
        <title>Six reference-quality genomes reveal evolution of bat adaptations.</title>
        <authorList>
            <person name="Jebb D."/>
            <person name="Huang Z."/>
            <person name="Pippel M."/>
            <person name="Hughes G.M."/>
            <person name="Lavrichenko K."/>
            <person name="Devanna P."/>
            <person name="Winkler S."/>
            <person name="Jermiin L.S."/>
            <person name="Skirmuntt E.C."/>
            <person name="Katzourakis A."/>
            <person name="Burkitt-Gray L."/>
            <person name="Ray D.A."/>
            <person name="Sullivan K.A.M."/>
            <person name="Roscito J.G."/>
            <person name="Kirilenko B.M."/>
            <person name="Davalos L.M."/>
            <person name="Corthals A.P."/>
            <person name="Power M.L."/>
            <person name="Jones G."/>
            <person name="Ransome R.D."/>
            <person name="Dechmann D.K.N."/>
            <person name="Locatelli A.G."/>
            <person name="Puechmaille S.J."/>
            <person name="Fedrigo O."/>
            <person name="Jarvis E.D."/>
            <person name="Hiller M."/>
            <person name="Vernes S.C."/>
            <person name="Myers E.W."/>
            <person name="Teeling E.C."/>
        </authorList>
    </citation>
    <scope>NUCLEOTIDE SEQUENCE [LARGE SCALE GENOMIC DNA]</scope>
    <source>
        <strain evidence="2">Bat1K_MPI-CBG_1</strain>
    </source>
</reference>
<evidence type="ECO:0000313" key="2">
    <source>
        <dbReference type="EMBL" id="KAF6090796.1"/>
    </source>
</evidence>
<comment type="caution">
    <text evidence="2">The sequence shown here is derived from an EMBL/GenBank/DDBJ whole genome shotgun (WGS) entry which is preliminary data.</text>
</comment>
<evidence type="ECO:0000313" key="3">
    <source>
        <dbReference type="Proteomes" id="UP000664940"/>
    </source>
</evidence>
<accession>A0A833ZH83</accession>